<dbReference type="SMR" id="C4QW87"/>
<dbReference type="GO" id="GO:0005634">
    <property type="term" value="C:nucleus"/>
    <property type="evidence" value="ECO:0007669"/>
    <property type="project" value="TreeGrafter"/>
</dbReference>
<dbReference type="InterPro" id="IPR044924">
    <property type="entry name" value="HAD-SF_hydro_IA_REG-2-like_cap"/>
</dbReference>
<dbReference type="GeneID" id="8196650"/>
<dbReference type="FunCoup" id="C4QW87">
    <property type="interactions" value="151"/>
</dbReference>
<dbReference type="eggNOG" id="KOG3085">
    <property type="taxonomic scope" value="Eukaryota"/>
</dbReference>
<protein>
    <recommendedName>
        <fullName evidence="3">Haloacid dehalogenase-like hydrolase</fullName>
    </recommendedName>
</protein>
<gene>
    <name evidence="1" type="ordered locus">PAS_chr1-1_0146</name>
</gene>
<dbReference type="EMBL" id="FN392319">
    <property type="protein sequence ID" value="CAY67510.1"/>
    <property type="molecule type" value="Genomic_DNA"/>
</dbReference>
<dbReference type="SUPFAM" id="SSF56784">
    <property type="entry name" value="HAD-like"/>
    <property type="match status" value="1"/>
</dbReference>
<accession>C4QW87</accession>
<dbReference type="Gene3D" id="3.40.50.1000">
    <property type="entry name" value="HAD superfamily/HAD-like"/>
    <property type="match status" value="1"/>
</dbReference>
<reference evidence="1 2" key="1">
    <citation type="journal article" date="2009" name="Nat. Biotechnol.">
        <title>Genome sequence of the recombinant protein production host Pichia pastoris.</title>
        <authorList>
            <person name="De Schutter K."/>
            <person name="Lin Y.C."/>
            <person name="Tiels P."/>
            <person name="Van Hecke A."/>
            <person name="Glinka S."/>
            <person name="Weber-Lehmann J."/>
            <person name="Rouze P."/>
            <person name="Van de Peer Y."/>
            <person name="Callewaert N."/>
        </authorList>
    </citation>
    <scope>NUCLEOTIDE SEQUENCE [LARGE SCALE GENOMIC DNA]</scope>
    <source>
        <strain evidence="2">GS115 / ATCC 20864</strain>
    </source>
</reference>
<evidence type="ECO:0008006" key="3">
    <source>
        <dbReference type="Google" id="ProtNLM"/>
    </source>
</evidence>
<dbReference type="KEGG" id="ppa:PAS_chr1-1_0146"/>
<dbReference type="HOGENOM" id="CLU_045011_8_0_1"/>
<dbReference type="OMA" id="WWRQLIA"/>
<dbReference type="SFLD" id="SFLDS00003">
    <property type="entry name" value="Haloacid_Dehalogenase"/>
    <property type="match status" value="1"/>
</dbReference>
<evidence type="ECO:0000313" key="2">
    <source>
        <dbReference type="Proteomes" id="UP000000314"/>
    </source>
</evidence>
<dbReference type="PANTHER" id="PTHR46191">
    <property type="match status" value="1"/>
</dbReference>
<proteinExistence type="predicted"/>
<dbReference type="SFLD" id="SFLDG01129">
    <property type="entry name" value="C1.5:_HAD__Beta-PGM__Phosphata"/>
    <property type="match status" value="1"/>
</dbReference>
<dbReference type="AlphaFoldDB" id="C4QW87"/>
<organism evidence="1 2">
    <name type="scientific">Komagataella phaffii (strain GS115 / ATCC 20864)</name>
    <name type="common">Yeast</name>
    <name type="synonym">Pichia pastoris</name>
    <dbReference type="NCBI Taxonomy" id="644223"/>
    <lineage>
        <taxon>Eukaryota</taxon>
        <taxon>Fungi</taxon>
        <taxon>Dikarya</taxon>
        <taxon>Ascomycota</taxon>
        <taxon>Saccharomycotina</taxon>
        <taxon>Pichiomycetes</taxon>
        <taxon>Pichiales</taxon>
        <taxon>Pichiaceae</taxon>
        <taxon>Komagataella</taxon>
    </lineage>
</organism>
<keyword evidence="2" id="KW-1185">Reference proteome</keyword>
<name>C4QW87_KOMPG</name>
<dbReference type="InParanoid" id="C4QW87"/>
<dbReference type="InterPro" id="IPR051828">
    <property type="entry name" value="HAD-like_hydrolase_domain"/>
</dbReference>
<sequence length="316" mass="35725">MPTIPAYKTVNTTKFTRLVNQIGKNISKSPLMDSASPQPSELNVRPVKVVKPLVVSFDAYDTIYEPVAPVHQQYHAIVTRYKGNWPSEEEISTRYRQHYSQLCQEYPNYGKSAGWPIEIFWKTLLNRVFYDGEPTIMDAVVSEIASHFSSHAAYHVFEDVEPLLQALAKNGVIPAVASNADEQVTHLVLHTFGLIDYFGKENIFLSYHLELSKPDPAFFEKIGTKLLELKNGEHSLKGLSKAEIKDHWWHVGDDYKKDVLCSQRAGIRSVLLDRKGQYGFLKEGEDSVIVHDRFIVARSLLALIDLFGMNESGKGA</sequence>
<dbReference type="PANTHER" id="PTHR46191:SF2">
    <property type="entry name" value="HALOACID DEHALOGENASE-LIKE HYDROLASE DOMAIN-CONTAINING PROTEIN 3"/>
    <property type="match status" value="1"/>
</dbReference>
<evidence type="ECO:0000313" key="1">
    <source>
        <dbReference type="EMBL" id="CAY67510.1"/>
    </source>
</evidence>
<dbReference type="InterPro" id="IPR036412">
    <property type="entry name" value="HAD-like_sf"/>
</dbReference>
<dbReference type="InterPro" id="IPR023214">
    <property type="entry name" value="HAD_sf"/>
</dbReference>
<dbReference type="OrthoDB" id="444127at2759"/>
<dbReference type="Gene3D" id="1.10.150.720">
    <property type="entry name" value="Haloacid dehalogenase-like hydrolase"/>
    <property type="match status" value="1"/>
</dbReference>
<dbReference type="RefSeq" id="XP_002489791.1">
    <property type="nucleotide sequence ID" value="XM_002489746.1"/>
</dbReference>
<dbReference type="Pfam" id="PF00702">
    <property type="entry name" value="Hydrolase"/>
    <property type="match status" value="1"/>
</dbReference>
<dbReference type="Proteomes" id="UP000000314">
    <property type="component" value="Chromosome 1"/>
</dbReference>
<dbReference type="STRING" id="644223.C4QW87"/>